<organism evidence="1 2">
    <name type="scientific">Phaeocystidibacter luteus</name>
    <dbReference type="NCBI Taxonomy" id="911197"/>
    <lineage>
        <taxon>Bacteria</taxon>
        <taxon>Pseudomonadati</taxon>
        <taxon>Bacteroidota</taxon>
        <taxon>Flavobacteriia</taxon>
        <taxon>Flavobacteriales</taxon>
        <taxon>Phaeocystidibacteraceae</taxon>
        <taxon>Phaeocystidibacter</taxon>
    </lineage>
</organism>
<name>A0A6N6RGK9_9FLAO</name>
<dbReference type="Proteomes" id="UP000468650">
    <property type="component" value="Unassembled WGS sequence"/>
</dbReference>
<reference evidence="1 2" key="1">
    <citation type="submission" date="2019-09" db="EMBL/GenBank/DDBJ databases">
        <title>Genomes of family Cryomorphaceae.</title>
        <authorList>
            <person name="Bowman J.P."/>
        </authorList>
    </citation>
    <scope>NUCLEOTIDE SEQUENCE [LARGE SCALE GENOMIC DNA]</scope>
    <source>
        <strain evidence="1 2">LMG 25704</strain>
    </source>
</reference>
<dbReference type="EMBL" id="WBVO01000010">
    <property type="protein sequence ID" value="KAB2807703.1"/>
    <property type="molecule type" value="Genomic_DNA"/>
</dbReference>
<dbReference type="PROSITE" id="PS51257">
    <property type="entry name" value="PROKAR_LIPOPROTEIN"/>
    <property type="match status" value="1"/>
</dbReference>
<sequence>MKYVYSLIIATSLFSCTTKSTRPTEPTTPTMLGYDNLQKTIIIRSDEPIDLATCIEEHSYPPHLNQDIYWNLPDTSDWGYNAKSTIAIKHSFDSIGRLGEYYYRGSLISGEYPLSYKIEYATQGSDVIVRFEDIFNREEYLVDYFKDGGVKQIQKRDSTGRVVEVLAVQPIN</sequence>
<protein>
    <recommendedName>
        <fullName evidence="3">Lipoprotein</fullName>
    </recommendedName>
</protein>
<evidence type="ECO:0000313" key="2">
    <source>
        <dbReference type="Proteomes" id="UP000468650"/>
    </source>
</evidence>
<evidence type="ECO:0000313" key="1">
    <source>
        <dbReference type="EMBL" id="KAB2807703.1"/>
    </source>
</evidence>
<keyword evidence="2" id="KW-1185">Reference proteome</keyword>
<gene>
    <name evidence="1" type="ORF">F8C67_11725</name>
</gene>
<evidence type="ECO:0008006" key="3">
    <source>
        <dbReference type="Google" id="ProtNLM"/>
    </source>
</evidence>
<accession>A0A6N6RGK9</accession>
<proteinExistence type="predicted"/>
<comment type="caution">
    <text evidence="1">The sequence shown here is derived from an EMBL/GenBank/DDBJ whole genome shotgun (WGS) entry which is preliminary data.</text>
</comment>
<dbReference type="AlphaFoldDB" id="A0A6N6RGK9"/>
<dbReference type="RefSeq" id="WP_151668044.1">
    <property type="nucleotide sequence ID" value="NZ_WBVO01000010.1"/>
</dbReference>